<sequence length="219" mass="25298">MNILLLEDDVILSEILNEHLSEKGYFVSSVYDGEEAYEMILKKRYDLMLLDVNVPLLSGFELLKLLKEQYVNIPTIFITSLDSAHELKKGFDLGCDDYLKKPFELLELDARIEHLVKVNNLESSQIKIDEQNYLDKTTYELVKNGNRVKLSKKDFEITRYFLSQKGSVVSHAQLIANIWFESEVPSDATLRTYIKNIRAHLGKDFITTIKGVGYRVNIQ</sequence>
<dbReference type="SUPFAM" id="SSF46894">
    <property type="entry name" value="C-terminal effector domain of the bipartite response regulators"/>
    <property type="match status" value="1"/>
</dbReference>
<comment type="caution">
    <text evidence="10">The sequence shown here is derived from an EMBL/GenBank/DDBJ whole genome shotgun (WGS) entry which is preliminary data.</text>
</comment>
<dbReference type="SUPFAM" id="SSF52172">
    <property type="entry name" value="CheY-like"/>
    <property type="match status" value="1"/>
</dbReference>
<dbReference type="Pfam" id="PF00072">
    <property type="entry name" value="Response_reg"/>
    <property type="match status" value="1"/>
</dbReference>
<evidence type="ECO:0000256" key="3">
    <source>
        <dbReference type="ARBA" id="ARBA00023015"/>
    </source>
</evidence>
<evidence type="ECO:0000256" key="1">
    <source>
        <dbReference type="ARBA" id="ARBA00022553"/>
    </source>
</evidence>
<evidence type="ECO:0000256" key="2">
    <source>
        <dbReference type="ARBA" id="ARBA00023012"/>
    </source>
</evidence>
<dbReference type="PROSITE" id="PS50110">
    <property type="entry name" value="RESPONSE_REGULATORY"/>
    <property type="match status" value="1"/>
</dbReference>
<keyword evidence="4 7" id="KW-0238">DNA-binding</keyword>
<reference evidence="10 11" key="1">
    <citation type="submission" date="2019-04" db="EMBL/GenBank/DDBJ databases">
        <title>Sulfurimonas crateris sp. nov. a facultative anaerobic sulfur-oxidizing chemolithautotrophic bacterium isolated from a terrestrial mud vulcano.</title>
        <authorList>
            <person name="Ratnikova N.M."/>
            <person name="Slobodkin A.I."/>
            <person name="Merkel A.Y."/>
            <person name="Novikov A."/>
            <person name="Bonch-Osmolovskaya E.A."/>
            <person name="Slobodkina G.B."/>
        </authorList>
    </citation>
    <scope>NUCLEOTIDE SEQUENCE [LARGE SCALE GENOMIC DNA]</scope>
    <source>
        <strain evidence="10 11">SN118</strain>
    </source>
</reference>
<feature type="modified residue" description="4-aspartylphosphate" evidence="6">
    <location>
        <position position="51"/>
    </location>
</feature>
<dbReference type="Proteomes" id="UP000309561">
    <property type="component" value="Unassembled WGS sequence"/>
</dbReference>
<dbReference type="GO" id="GO:0000976">
    <property type="term" value="F:transcription cis-regulatory region binding"/>
    <property type="evidence" value="ECO:0007669"/>
    <property type="project" value="TreeGrafter"/>
</dbReference>
<dbReference type="InterPro" id="IPR001867">
    <property type="entry name" value="OmpR/PhoB-type_DNA-bd"/>
</dbReference>
<dbReference type="GO" id="GO:0006355">
    <property type="term" value="P:regulation of DNA-templated transcription"/>
    <property type="evidence" value="ECO:0007669"/>
    <property type="project" value="InterPro"/>
</dbReference>
<dbReference type="SMART" id="SM00448">
    <property type="entry name" value="REC"/>
    <property type="match status" value="1"/>
</dbReference>
<dbReference type="GO" id="GO:0005829">
    <property type="term" value="C:cytosol"/>
    <property type="evidence" value="ECO:0007669"/>
    <property type="project" value="TreeGrafter"/>
</dbReference>
<feature type="DNA-binding region" description="OmpR/PhoB-type" evidence="7">
    <location>
        <begin position="123"/>
        <end position="218"/>
    </location>
</feature>
<dbReference type="OrthoDB" id="368799at2"/>
<evidence type="ECO:0000259" key="9">
    <source>
        <dbReference type="PROSITE" id="PS51755"/>
    </source>
</evidence>
<dbReference type="RefSeq" id="WP_137013934.1">
    <property type="nucleotide sequence ID" value="NZ_SZPX01000005.1"/>
</dbReference>
<keyword evidence="5" id="KW-0804">Transcription</keyword>
<evidence type="ECO:0000256" key="6">
    <source>
        <dbReference type="PROSITE-ProRule" id="PRU00169"/>
    </source>
</evidence>
<evidence type="ECO:0000313" key="10">
    <source>
        <dbReference type="EMBL" id="TKI69373.1"/>
    </source>
</evidence>
<feature type="domain" description="OmpR/PhoB-type" evidence="9">
    <location>
        <begin position="123"/>
        <end position="218"/>
    </location>
</feature>
<dbReference type="AlphaFoldDB" id="A0A4V5TP28"/>
<dbReference type="EMBL" id="SZPX01000005">
    <property type="protein sequence ID" value="TKI69373.1"/>
    <property type="molecule type" value="Genomic_DNA"/>
</dbReference>
<dbReference type="CDD" id="cd00383">
    <property type="entry name" value="trans_reg_C"/>
    <property type="match status" value="1"/>
</dbReference>
<dbReference type="InterPro" id="IPR011006">
    <property type="entry name" value="CheY-like_superfamily"/>
</dbReference>
<dbReference type="InterPro" id="IPR001789">
    <property type="entry name" value="Sig_transdc_resp-reg_receiver"/>
</dbReference>
<dbReference type="InterPro" id="IPR016032">
    <property type="entry name" value="Sig_transdc_resp-reg_C-effctor"/>
</dbReference>
<protein>
    <submittedName>
        <fullName evidence="10">Response regulator transcription factor</fullName>
    </submittedName>
</protein>
<keyword evidence="1 6" id="KW-0597">Phosphoprotein</keyword>
<evidence type="ECO:0000256" key="7">
    <source>
        <dbReference type="PROSITE-ProRule" id="PRU01091"/>
    </source>
</evidence>
<dbReference type="GO" id="GO:0032993">
    <property type="term" value="C:protein-DNA complex"/>
    <property type="evidence" value="ECO:0007669"/>
    <property type="project" value="TreeGrafter"/>
</dbReference>
<dbReference type="InterPro" id="IPR036388">
    <property type="entry name" value="WH-like_DNA-bd_sf"/>
</dbReference>
<feature type="domain" description="Response regulatory" evidence="8">
    <location>
        <begin position="2"/>
        <end position="116"/>
    </location>
</feature>
<accession>A0A4V5TP28</accession>
<evidence type="ECO:0000256" key="5">
    <source>
        <dbReference type="ARBA" id="ARBA00023163"/>
    </source>
</evidence>
<dbReference type="PROSITE" id="PS51755">
    <property type="entry name" value="OMPR_PHOB"/>
    <property type="match status" value="1"/>
</dbReference>
<dbReference type="PANTHER" id="PTHR48111:SF21">
    <property type="entry name" value="DNA-BINDING DUAL MASTER TRANSCRIPTIONAL REGULATOR RPAA"/>
    <property type="match status" value="1"/>
</dbReference>
<keyword evidence="3" id="KW-0805">Transcription regulation</keyword>
<dbReference type="Pfam" id="PF00486">
    <property type="entry name" value="Trans_reg_C"/>
    <property type="match status" value="1"/>
</dbReference>
<organism evidence="10 11">
    <name type="scientific">Sulfurimonas crateris</name>
    <dbReference type="NCBI Taxonomy" id="2574727"/>
    <lineage>
        <taxon>Bacteria</taxon>
        <taxon>Pseudomonadati</taxon>
        <taxon>Campylobacterota</taxon>
        <taxon>Epsilonproteobacteria</taxon>
        <taxon>Campylobacterales</taxon>
        <taxon>Sulfurimonadaceae</taxon>
        <taxon>Sulfurimonas</taxon>
    </lineage>
</organism>
<dbReference type="GO" id="GO:0000156">
    <property type="term" value="F:phosphorelay response regulator activity"/>
    <property type="evidence" value="ECO:0007669"/>
    <property type="project" value="TreeGrafter"/>
</dbReference>
<evidence type="ECO:0000259" key="8">
    <source>
        <dbReference type="PROSITE" id="PS50110"/>
    </source>
</evidence>
<keyword evidence="11" id="KW-1185">Reference proteome</keyword>
<dbReference type="PANTHER" id="PTHR48111">
    <property type="entry name" value="REGULATOR OF RPOS"/>
    <property type="match status" value="1"/>
</dbReference>
<dbReference type="Gene3D" id="1.10.10.10">
    <property type="entry name" value="Winged helix-like DNA-binding domain superfamily/Winged helix DNA-binding domain"/>
    <property type="match status" value="1"/>
</dbReference>
<gene>
    <name evidence="10" type="ORF">FCU45_07610</name>
</gene>
<dbReference type="Gene3D" id="3.40.50.2300">
    <property type="match status" value="1"/>
</dbReference>
<proteinExistence type="predicted"/>
<name>A0A4V5TP28_9BACT</name>
<dbReference type="SMART" id="SM00862">
    <property type="entry name" value="Trans_reg_C"/>
    <property type="match status" value="1"/>
</dbReference>
<evidence type="ECO:0000313" key="11">
    <source>
        <dbReference type="Proteomes" id="UP000309561"/>
    </source>
</evidence>
<evidence type="ECO:0000256" key="4">
    <source>
        <dbReference type="ARBA" id="ARBA00023125"/>
    </source>
</evidence>
<keyword evidence="2" id="KW-0902">Two-component regulatory system</keyword>
<dbReference type="InterPro" id="IPR039420">
    <property type="entry name" value="WalR-like"/>
</dbReference>